<protein>
    <submittedName>
        <fullName evidence="2">Type IV pilus assembly protein PilF</fullName>
    </submittedName>
</protein>
<dbReference type="NCBIfam" id="TIGR02521">
    <property type="entry name" value="type_IV_pilW"/>
    <property type="match status" value="1"/>
</dbReference>
<dbReference type="SUPFAM" id="SSF48452">
    <property type="entry name" value="TPR-like"/>
    <property type="match status" value="1"/>
</dbReference>
<comment type="caution">
    <text evidence="2">The sequence shown here is derived from an EMBL/GenBank/DDBJ whole genome shotgun (WGS) entry which is preliminary data.</text>
</comment>
<dbReference type="InterPro" id="IPR019734">
    <property type="entry name" value="TPR_rpt"/>
</dbReference>
<dbReference type="AlphaFoldDB" id="A0A7X0PLV7"/>
<accession>A0A7X0PLV7</accession>
<dbReference type="RefSeq" id="WP_184865983.1">
    <property type="nucleotide sequence ID" value="NZ_JACHLK010000032.1"/>
</dbReference>
<dbReference type="EMBL" id="JACHLK010000032">
    <property type="protein sequence ID" value="MBB6564204.1"/>
    <property type="molecule type" value="Genomic_DNA"/>
</dbReference>
<proteinExistence type="predicted"/>
<dbReference type="Proteomes" id="UP000575083">
    <property type="component" value="Unassembled WGS sequence"/>
</dbReference>
<dbReference type="SMART" id="SM00028">
    <property type="entry name" value="TPR"/>
    <property type="match status" value="4"/>
</dbReference>
<gene>
    <name evidence="2" type="ORF">HNP48_006931</name>
</gene>
<evidence type="ECO:0000313" key="3">
    <source>
        <dbReference type="Proteomes" id="UP000575083"/>
    </source>
</evidence>
<dbReference type="InterPro" id="IPR013360">
    <property type="entry name" value="Pilus_4_PilW"/>
</dbReference>
<organism evidence="2 3">
    <name type="scientific">Acidovorax soli</name>
    <dbReference type="NCBI Taxonomy" id="592050"/>
    <lineage>
        <taxon>Bacteria</taxon>
        <taxon>Pseudomonadati</taxon>
        <taxon>Pseudomonadota</taxon>
        <taxon>Betaproteobacteria</taxon>
        <taxon>Burkholderiales</taxon>
        <taxon>Comamonadaceae</taxon>
        <taxon>Acidovorax</taxon>
    </lineage>
</organism>
<keyword evidence="1" id="KW-0802">TPR repeat</keyword>
<reference evidence="2 3" key="1">
    <citation type="submission" date="2020-08" db="EMBL/GenBank/DDBJ databases">
        <title>Functional genomics of gut bacteria from endangered species of beetles.</title>
        <authorList>
            <person name="Carlos-Shanley C."/>
        </authorList>
    </citation>
    <scope>NUCLEOTIDE SEQUENCE [LARGE SCALE GENOMIC DNA]</scope>
    <source>
        <strain evidence="2 3">S00198</strain>
    </source>
</reference>
<dbReference type="Gene3D" id="1.25.40.10">
    <property type="entry name" value="Tetratricopeptide repeat domain"/>
    <property type="match status" value="1"/>
</dbReference>
<keyword evidence="3" id="KW-1185">Reference proteome</keyword>
<dbReference type="PROSITE" id="PS51257">
    <property type="entry name" value="PROKAR_LIPOPROTEIN"/>
    <property type="match status" value="1"/>
</dbReference>
<dbReference type="InterPro" id="IPR011990">
    <property type="entry name" value="TPR-like_helical_dom_sf"/>
</dbReference>
<name>A0A7X0PLV7_9BURK</name>
<evidence type="ECO:0000313" key="2">
    <source>
        <dbReference type="EMBL" id="MBB6564204.1"/>
    </source>
</evidence>
<dbReference type="PANTHER" id="PTHR12558">
    <property type="entry name" value="CELL DIVISION CYCLE 16,23,27"/>
    <property type="match status" value="1"/>
</dbReference>
<sequence length="279" mass="30853">MVGLVERWQRMGRFALLACGVAAGVAGLSGCANNSAGGTSASQANAAVFTPSDEPEARRRARIRLELATNYFENGQTTVALDEVKQALVADPTYSDAFNLRGLIYLRLNEFGQAEESFRRALGLRANDPNLLHNLGWLQCQQRKYAEADQSFVTALANPAYTARGKTLMARGLCQVEAGQTAEAEQSLLKAYELDASNPVVGYHLSNLLMRRNELTRAQFYIRRLNNSEFSNAETLWLGIKVEHGLGDTVAMRQLGDQLRRRFPEARETGAYQRGAFNE</sequence>
<evidence type="ECO:0000256" key="1">
    <source>
        <dbReference type="PROSITE-ProRule" id="PRU00339"/>
    </source>
</evidence>
<feature type="repeat" description="TPR" evidence="1">
    <location>
        <begin position="95"/>
        <end position="128"/>
    </location>
</feature>
<dbReference type="Pfam" id="PF13432">
    <property type="entry name" value="TPR_16"/>
    <property type="match status" value="2"/>
</dbReference>
<dbReference type="PROSITE" id="PS50005">
    <property type="entry name" value="TPR"/>
    <property type="match status" value="1"/>
</dbReference>
<dbReference type="PANTHER" id="PTHR12558:SF13">
    <property type="entry name" value="CELL DIVISION CYCLE PROTEIN 27 HOMOLOG"/>
    <property type="match status" value="1"/>
</dbReference>